<evidence type="ECO:0000313" key="3">
    <source>
        <dbReference type="Proteomes" id="UP001301769"/>
    </source>
</evidence>
<comment type="caution">
    <text evidence="2">The sequence shown here is derived from an EMBL/GenBank/DDBJ whole genome shotgun (WGS) entry which is preliminary data.</text>
</comment>
<evidence type="ECO:0000313" key="2">
    <source>
        <dbReference type="EMBL" id="KAK4219617.1"/>
    </source>
</evidence>
<feature type="region of interest" description="Disordered" evidence="1">
    <location>
        <begin position="338"/>
        <end position="362"/>
    </location>
</feature>
<dbReference type="Proteomes" id="UP001301769">
    <property type="component" value="Unassembled WGS sequence"/>
</dbReference>
<proteinExistence type="predicted"/>
<dbReference type="EMBL" id="MU858047">
    <property type="protein sequence ID" value="KAK4219617.1"/>
    <property type="molecule type" value="Genomic_DNA"/>
</dbReference>
<protein>
    <recommendedName>
        <fullName evidence="4">DNA (cytosine-5)-methyltransferase 1 replication foci domain-containing protein</fullName>
    </recommendedName>
</protein>
<keyword evidence="3" id="KW-1185">Reference proteome</keyword>
<reference evidence="2" key="2">
    <citation type="submission" date="2023-05" db="EMBL/GenBank/DDBJ databases">
        <authorList>
            <consortium name="Lawrence Berkeley National Laboratory"/>
            <person name="Steindorff A."/>
            <person name="Hensen N."/>
            <person name="Bonometti L."/>
            <person name="Westerberg I."/>
            <person name="Brannstrom I.O."/>
            <person name="Guillou S."/>
            <person name="Cros-Aarteil S."/>
            <person name="Calhoun S."/>
            <person name="Haridas S."/>
            <person name="Kuo A."/>
            <person name="Mondo S."/>
            <person name="Pangilinan J."/>
            <person name="Riley R."/>
            <person name="Labutti K."/>
            <person name="Andreopoulos B."/>
            <person name="Lipzen A."/>
            <person name="Chen C."/>
            <person name="Yanf M."/>
            <person name="Daum C."/>
            <person name="Ng V."/>
            <person name="Clum A."/>
            <person name="Ohm R."/>
            <person name="Martin F."/>
            <person name="Silar P."/>
            <person name="Natvig D."/>
            <person name="Lalanne C."/>
            <person name="Gautier V."/>
            <person name="Ament-Velasquez S.L."/>
            <person name="Kruys A."/>
            <person name="Hutchinson M.I."/>
            <person name="Powell A.J."/>
            <person name="Barry K."/>
            <person name="Miller A.N."/>
            <person name="Grigoriev I.V."/>
            <person name="Debuchy R."/>
            <person name="Gladieux P."/>
            <person name="Thoren M.H."/>
            <person name="Johannesson H."/>
        </authorList>
    </citation>
    <scope>NUCLEOTIDE SEQUENCE</scope>
    <source>
        <strain evidence="2">PSN293</strain>
    </source>
</reference>
<evidence type="ECO:0008006" key="4">
    <source>
        <dbReference type="Google" id="ProtNLM"/>
    </source>
</evidence>
<feature type="compositionally biased region" description="Polar residues" evidence="1">
    <location>
        <begin position="315"/>
        <end position="326"/>
    </location>
</feature>
<sequence length="693" mass="77223">MASLRMAGRRKTAARASKPHIQYAKETSILKPKPLGVSDSDWPCFVLTDATVYRRDGKTIANPLHCLLEGPMVIKGKLVIDEEDKDTVSKLVNRHQRTANIEITGSDRYSIGYAPTAFWVSGTAGWFEINPSPEYAAMYKEVQEAVTLYYSVIMVYEDYQELCEGLSEKNKKKKKTAPPLPPPPTLDDILFQYAITLGNGIFRDEAEARCHKWAQFLIGHFSKELENFACDKTLFARWMRESHPNVAQKIKDANAGLIAPAPIPPVVVPVNIPPDPSPRRNRSAGSSVMSSARNSEDVEMSSDVSTHRKVPIKPTTKSRLVSNTPIPLPSYTQYTIRQAPPSQSPATPELPPRVESEPSSAAEPFSAIDRLIEVFKEGAEDNKTDMRFAEVSKLTQAIYFKCRIKVFATTTEILKYYAKDVLPAFPTEWRGSPAYKWLEKMASEPRRLPEGMTVDGLASQLERRKQKLKQQPVFRPPAIEPRPRARKSTRDSDSDDEQPPPQGKRPPVVGVRKSGKGAVLRPTASKKRPASLMDDDGDDGMVDGTRPGKKLSKRNRGTVEDHSDADDDDDGEVTSTSSQIPKVAVRVVVHSERLPTLSPSGPNGTWVCDQDGCGHVVREAEDQAGQELIKSHFQWHQKQVEKINLAMAESRGHMPINHLLDKLQELGKKTLQKKLENGVPPSKVLPIKRKLLI</sequence>
<accession>A0AAN6YMU9</accession>
<feature type="region of interest" description="Disordered" evidence="1">
    <location>
        <begin position="270"/>
        <end position="326"/>
    </location>
</feature>
<dbReference type="AlphaFoldDB" id="A0AAN6YMU9"/>
<feature type="compositionally biased region" description="Basic residues" evidence="1">
    <location>
        <begin position="547"/>
        <end position="556"/>
    </location>
</feature>
<name>A0AAN6YMU9_9PEZI</name>
<evidence type="ECO:0000256" key="1">
    <source>
        <dbReference type="SAM" id="MobiDB-lite"/>
    </source>
</evidence>
<feature type="region of interest" description="Disordered" evidence="1">
    <location>
        <begin position="463"/>
        <end position="579"/>
    </location>
</feature>
<feature type="compositionally biased region" description="Acidic residues" evidence="1">
    <location>
        <begin position="563"/>
        <end position="572"/>
    </location>
</feature>
<gene>
    <name evidence="2" type="ORF">QBC37DRAFT_409356</name>
</gene>
<reference evidence="2" key="1">
    <citation type="journal article" date="2023" name="Mol. Phylogenet. Evol.">
        <title>Genome-scale phylogeny and comparative genomics of the fungal order Sordariales.</title>
        <authorList>
            <person name="Hensen N."/>
            <person name="Bonometti L."/>
            <person name="Westerberg I."/>
            <person name="Brannstrom I.O."/>
            <person name="Guillou S."/>
            <person name="Cros-Aarteil S."/>
            <person name="Calhoun S."/>
            <person name="Haridas S."/>
            <person name="Kuo A."/>
            <person name="Mondo S."/>
            <person name="Pangilinan J."/>
            <person name="Riley R."/>
            <person name="LaButti K."/>
            <person name="Andreopoulos B."/>
            <person name="Lipzen A."/>
            <person name="Chen C."/>
            <person name="Yan M."/>
            <person name="Daum C."/>
            <person name="Ng V."/>
            <person name="Clum A."/>
            <person name="Steindorff A."/>
            <person name="Ohm R.A."/>
            <person name="Martin F."/>
            <person name="Silar P."/>
            <person name="Natvig D.O."/>
            <person name="Lalanne C."/>
            <person name="Gautier V."/>
            <person name="Ament-Velasquez S.L."/>
            <person name="Kruys A."/>
            <person name="Hutchinson M.I."/>
            <person name="Powell A.J."/>
            <person name="Barry K."/>
            <person name="Miller A.N."/>
            <person name="Grigoriev I.V."/>
            <person name="Debuchy R."/>
            <person name="Gladieux P."/>
            <person name="Hiltunen Thoren M."/>
            <person name="Johannesson H."/>
        </authorList>
    </citation>
    <scope>NUCLEOTIDE SEQUENCE</scope>
    <source>
        <strain evidence="2">PSN293</strain>
    </source>
</reference>
<organism evidence="2 3">
    <name type="scientific">Rhypophila decipiens</name>
    <dbReference type="NCBI Taxonomy" id="261697"/>
    <lineage>
        <taxon>Eukaryota</taxon>
        <taxon>Fungi</taxon>
        <taxon>Dikarya</taxon>
        <taxon>Ascomycota</taxon>
        <taxon>Pezizomycotina</taxon>
        <taxon>Sordariomycetes</taxon>
        <taxon>Sordariomycetidae</taxon>
        <taxon>Sordariales</taxon>
        <taxon>Naviculisporaceae</taxon>
        <taxon>Rhypophila</taxon>
    </lineage>
</organism>
<feature type="compositionally biased region" description="Polar residues" evidence="1">
    <location>
        <begin position="283"/>
        <end position="293"/>
    </location>
</feature>